<evidence type="ECO:0000259" key="2">
    <source>
        <dbReference type="Pfam" id="PF00076"/>
    </source>
</evidence>
<reference evidence="3 4" key="1">
    <citation type="journal article" date="2014" name="Agronomy (Basel)">
        <title>A Draft Genome Sequence for Ensete ventricosum, the Drought-Tolerant Tree Against Hunger.</title>
        <authorList>
            <person name="Harrison J."/>
            <person name="Moore K.A."/>
            <person name="Paszkiewicz K."/>
            <person name="Jones T."/>
            <person name="Grant M."/>
            <person name="Ambacheew D."/>
            <person name="Muzemil S."/>
            <person name="Studholme D.J."/>
        </authorList>
    </citation>
    <scope>NUCLEOTIDE SEQUENCE [LARGE SCALE GENOMIC DNA]</scope>
</reference>
<dbReference type="AlphaFoldDB" id="A0A426Y1G7"/>
<name>A0A426Y1G7_ENSVE</name>
<dbReference type="Gene3D" id="3.30.70.330">
    <property type="match status" value="1"/>
</dbReference>
<dbReference type="SUPFAM" id="SSF54928">
    <property type="entry name" value="RNA-binding domain, RBD"/>
    <property type="match status" value="1"/>
</dbReference>
<feature type="domain" description="RRM" evidence="2">
    <location>
        <begin position="60"/>
        <end position="101"/>
    </location>
</feature>
<dbReference type="Proteomes" id="UP000287651">
    <property type="component" value="Unassembled WGS sequence"/>
</dbReference>
<dbReference type="Pfam" id="PF00076">
    <property type="entry name" value="RRM_1"/>
    <property type="match status" value="1"/>
</dbReference>
<sequence length="125" mass="14177">MAAGAAAKERRNKKKDKWGQLVVEDAEQRQEENPSQQDAEEQVEEETAPGDGKSYGPDKVVVSGMPYSTTEQQIRDLFRDISPIIQLQLSLFPDVSPGSTKGVEDKFMPRFNRLRFIETLVTTYR</sequence>
<feature type="compositionally biased region" description="Acidic residues" evidence="1">
    <location>
        <begin position="38"/>
        <end position="48"/>
    </location>
</feature>
<protein>
    <recommendedName>
        <fullName evidence="2">RRM domain-containing protein</fullName>
    </recommendedName>
</protein>
<evidence type="ECO:0000313" key="3">
    <source>
        <dbReference type="EMBL" id="RRT45411.1"/>
    </source>
</evidence>
<feature type="region of interest" description="Disordered" evidence="1">
    <location>
        <begin position="1"/>
        <end position="63"/>
    </location>
</feature>
<comment type="caution">
    <text evidence="3">The sequence shown here is derived from an EMBL/GenBank/DDBJ whole genome shotgun (WGS) entry which is preliminary data.</text>
</comment>
<dbReference type="InterPro" id="IPR012677">
    <property type="entry name" value="Nucleotide-bd_a/b_plait_sf"/>
</dbReference>
<gene>
    <name evidence="3" type="ORF">B296_00055156</name>
</gene>
<proteinExistence type="predicted"/>
<evidence type="ECO:0000313" key="4">
    <source>
        <dbReference type="Proteomes" id="UP000287651"/>
    </source>
</evidence>
<dbReference type="InterPro" id="IPR035979">
    <property type="entry name" value="RBD_domain_sf"/>
</dbReference>
<dbReference type="EMBL" id="AMZH03015850">
    <property type="protein sequence ID" value="RRT45411.1"/>
    <property type="molecule type" value="Genomic_DNA"/>
</dbReference>
<dbReference type="GO" id="GO:0003723">
    <property type="term" value="F:RNA binding"/>
    <property type="evidence" value="ECO:0007669"/>
    <property type="project" value="InterPro"/>
</dbReference>
<accession>A0A426Y1G7</accession>
<organism evidence="3 4">
    <name type="scientific">Ensete ventricosum</name>
    <name type="common">Abyssinian banana</name>
    <name type="synonym">Musa ensete</name>
    <dbReference type="NCBI Taxonomy" id="4639"/>
    <lineage>
        <taxon>Eukaryota</taxon>
        <taxon>Viridiplantae</taxon>
        <taxon>Streptophyta</taxon>
        <taxon>Embryophyta</taxon>
        <taxon>Tracheophyta</taxon>
        <taxon>Spermatophyta</taxon>
        <taxon>Magnoliopsida</taxon>
        <taxon>Liliopsida</taxon>
        <taxon>Zingiberales</taxon>
        <taxon>Musaceae</taxon>
        <taxon>Ensete</taxon>
    </lineage>
</organism>
<dbReference type="InterPro" id="IPR000504">
    <property type="entry name" value="RRM_dom"/>
</dbReference>
<evidence type="ECO:0000256" key="1">
    <source>
        <dbReference type="SAM" id="MobiDB-lite"/>
    </source>
</evidence>